<dbReference type="EMBL" id="FTMS01000001">
    <property type="protein sequence ID" value="SIP87263.1"/>
    <property type="molecule type" value="Genomic_DNA"/>
</dbReference>
<dbReference type="PANTHER" id="PTHR19288:SF46">
    <property type="entry name" value="HALOACID DEHALOGENASE-LIKE HYDROLASE DOMAIN-CONTAINING PROTEIN 2"/>
    <property type="match status" value="1"/>
</dbReference>
<dbReference type="AlphaFoldDB" id="A0A1N6N5E0"/>
<organism evidence="1 2">
    <name type="scientific">Alkalispirochaeta americana</name>
    <dbReference type="NCBI Taxonomy" id="159291"/>
    <lineage>
        <taxon>Bacteria</taxon>
        <taxon>Pseudomonadati</taxon>
        <taxon>Spirochaetota</taxon>
        <taxon>Spirochaetia</taxon>
        <taxon>Spirochaetales</taxon>
        <taxon>Spirochaetaceae</taxon>
        <taxon>Alkalispirochaeta</taxon>
    </lineage>
</organism>
<dbReference type="Gene3D" id="3.40.50.1000">
    <property type="entry name" value="HAD superfamily/HAD-like"/>
    <property type="match status" value="2"/>
</dbReference>
<gene>
    <name evidence="1" type="ORF">SAMN05920897_10146</name>
</gene>
<dbReference type="InterPro" id="IPR036412">
    <property type="entry name" value="HAD-like_sf"/>
</dbReference>
<dbReference type="PANTHER" id="PTHR19288">
    <property type="entry name" value="4-NITROPHENYLPHOSPHATASE-RELATED"/>
    <property type="match status" value="1"/>
</dbReference>
<dbReference type="InterPro" id="IPR006357">
    <property type="entry name" value="HAD-SF_hydro_IIA"/>
</dbReference>
<evidence type="ECO:0000313" key="2">
    <source>
        <dbReference type="Proteomes" id="UP000186400"/>
    </source>
</evidence>
<protein>
    <submittedName>
        <fullName evidence="1">Haloacid Dehalogenase Superfamily Class (Subfamily) IIA</fullName>
    </submittedName>
</protein>
<dbReference type="RefSeq" id="WP_083943600.1">
    <property type="nucleotide sequence ID" value="NZ_FTMS01000001.1"/>
</dbReference>
<dbReference type="OrthoDB" id="9810449at2"/>
<dbReference type="Proteomes" id="UP000186400">
    <property type="component" value="Unassembled WGS sequence"/>
</dbReference>
<dbReference type="Pfam" id="PF13242">
    <property type="entry name" value="Hydrolase_like"/>
    <property type="match status" value="1"/>
</dbReference>
<dbReference type="GO" id="GO:0016791">
    <property type="term" value="F:phosphatase activity"/>
    <property type="evidence" value="ECO:0007669"/>
    <property type="project" value="TreeGrafter"/>
</dbReference>
<keyword evidence="2" id="KW-1185">Reference proteome</keyword>
<dbReference type="SUPFAM" id="SSF56784">
    <property type="entry name" value="HAD-like"/>
    <property type="match status" value="1"/>
</dbReference>
<dbReference type="STRING" id="159291.SAMN05920897_10146"/>
<dbReference type="GO" id="GO:0005737">
    <property type="term" value="C:cytoplasm"/>
    <property type="evidence" value="ECO:0007669"/>
    <property type="project" value="TreeGrafter"/>
</dbReference>
<evidence type="ECO:0000313" key="1">
    <source>
        <dbReference type="EMBL" id="SIP87263.1"/>
    </source>
</evidence>
<accession>A0A1N6N5E0</accession>
<dbReference type="InterPro" id="IPR023214">
    <property type="entry name" value="HAD_sf"/>
</dbReference>
<proteinExistence type="predicted"/>
<dbReference type="Pfam" id="PF13344">
    <property type="entry name" value="Hydrolase_6"/>
    <property type="match status" value="1"/>
</dbReference>
<reference evidence="1 2" key="1">
    <citation type="submission" date="2017-01" db="EMBL/GenBank/DDBJ databases">
        <authorList>
            <person name="Mah S.A."/>
            <person name="Swanson W.J."/>
            <person name="Moy G.W."/>
            <person name="Vacquier V.D."/>
        </authorList>
    </citation>
    <scope>NUCLEOTIDE SEQUENCE [LARGE SCALE GENOMIC DNA]</scope>
    <source>
        <strain evidence="1 2">ASpG1</strain>
    </source>
</reference>
<name>A0A1N6N5E0_9SPIO</name>
<sequence>MTGDNKPESTKPAGTAGAVASLGAAAERPDRLYEGYIFDLDGTIYLGSELLPGALRLIQALRSWGKRVIFLSNNPTRDVDMYVQKLQGMGLEADSSEIITTVFTTTQWILQNAPGAVVYPIAEEPLVRAFRAAGITISDDPSKIDIVVASYDRDLTWKKLQIAFEAIWYHRRAKLITTNPDRFCPFPRGHGEVDSGPVVAALENATGRPLDVNCGKPSPVMLQTIMTALDLPVKECLTTGDRLYTEIKMGIDSGMDTALVFTGETTPAMLEEEPRERWPTWHLERIDQLLPQRCWEELGWD</sequence>